<dbReference type="GO" id="GO:0016212">
    <property type="term" value="F:kynurenine-oxoglutarate transaminase activity"/>
    <property type="evidence" value="ECO:0007669"/>
    <property type="project" value="TreeGrafter"/>
</dbReference>
<dbReference type="InterPro" id="IPR051326">
    <property type="entry name" value="Kynurenine-oxoglutarate_AT"/>
</dbReference>
<name>A0A4R6RIC1_9HYPH</name>
<dbReference type="Pfam" id="PF00155">
    <property type="entry name" value="Aminotran_1_2"/>
    <property type="match status" value="1"/>
</dbReference>
<dbReference type="Proteomes" id="UP000294547">
    <property type="component" value="Unassembled WGS sequence"/>
</dbReference>
<protein>
    <submittedName>
        <fullName evidence="7">Aspartate/methionine/tyrosine aminotransferase</fullName>
    </submittedName>
</protein>
<keyword evidence="5" id="KW-0663">Pyridoxal phosphate</keyword>
<dbReference type="OrthoDB" id="9763453at2"/>
<evidence type="ECO:0000259" key="6">
    <source>
        <dbReference type="Pfam" id="PF00155"/>
    </source>
</evidence>
<keyword evidence="4 7" id="KW-0808">Transferase</keyword>
<organism evidence="7 8">
    <name type="scientific">Oharaeibacter diazotrophicus</name>
    <dbReference type="NCBI Taxonomy" id="1920512"/>
    <lineage>
        <taxon>Bacteria</taxon>
        <taxon>Pseudomonadati</taxon>
        <taxon>Pseudomonadota</taxon>
        <taxon>Alphaproteobacteria</taxon>
        <taxon>Hyphomicrobiales</taxon>
        <taxon>Pleomorphomonadaceae</taxon>
        <taxon>Oharaeibacter</taxon>
    </lineage>
</organism>
<dbReference type="GO" id="GO:0030170">
    <property type="term" value="F:pyridoxal phosphate binding"/>
    <property type="evidence" value="ECO:0007669"/>
    <property type="project" value="InterPro"/>
</dbReference>
<evidence type="ECO:0000256" key="5">
    <source>
        <dbReference type="ARBA" id="ARBA00022898"/>
    </source>
</evidence>
<dbReference type="InterPro" id="IPR004839">
    <property type="entry name" value="Aminotransferase_I/II_large"/>
</dbReference>
<evidence type="ECO:0000256" key="3">
    <source>
        <dbReference type="ARBA" id="ARBA00022576"/>
    </source>
</evidence>
<proteinExistence type="inferred from homology"/>
<keyword evidence="8" id="KW-1185">Reference proteome</keyword>
<dbReference type="Gene3D" id="3.40.640.10">
    <property type="entry name" value="Type I PLP-dependent aspartate aminotransferase-like (Major domain)"/>
    <property type="match status" value="1"/>
</dbReference>
<dbReference type="FunFam" id="3.40.640.10:FF:000024">
    <property type="entry name" value="Kynurenine--oxoglutarate transaminase 3"/>
    <property type="match status" value="1"/>
</dbReference>
<evidence type="ECO:0000256" key="2">
    <source>
        <dbReference type="ARBA" id="ARBA00007441"/>
    </source>
</evidence>
<dbReference type="AlphaFoldDB" id="A0A4R6RIC1"/>
<dbReference type="InterPro" id="IPR015421">
    <property type="entry name" value="PyrdxlP-dep_Trfase_major"/>
</dbReference>
<evidence type="ECO:0000256" key="1">
    <source>
        <dbReference type="ARBA" id="ARBA00001933"/>
    </source>
</evidence>
<evidence type="ECO:0000313" key="7">
    <source>
        <dbReference type="EMBL" id="TDP86301.1"/>
    </source>
</evidence>
<dbReference type="InterPro" id="IPR015424">
    <property type="entry name" value="PyrdxlP-dep_Trfase"/>
</dbReference>
<dbReference type="NCBIfam" id="NF006488">
    <property type="entry name" value="PRK08912.1"/>
    <property type="match status" value="1"/>
</dbReference>
<dbReference type="PANTHER" id="PTHR43807">
    <property type="entry name" value="FI04487P"/>
    <property type="match status" value="1"/>
</dbReference>
<dbReference type="GO" id="GO:0005737">
    <property type="term" value="C:cytoplasm"/>
    <property type="evidence" value="ECO:0007669"/>
    <property type="project" value="TreeGrafter"/>
</dbReference>
<comment type="cofactor">
    <cofactor evidence="1">
        <name>pyridoxal 5'-phosphate</name>
        <dbReference type="ChEBI" id="CHEBI:597326"/>
    </cofactor>
</comment>
<dbReference type="Gene3D" id="3.90.1150.10">
    <property type="entry name" value="Aspartate Aminotransferase, domain 1"/>
    <property type="match status" value="1"/>
</dbReference>
<dbReference type="RefSeq" id="WP_126537465.1">
    <property type="nucleotide sequence ID" value="NZ_BSPM01000008.1"/>
</dbReference>
<comment type="similarity">
    <text evidence="2">Belongs to the class-I pyridoxal-phosphate-dependent aminotransferase family.</text>
</comment>
<comment type="caution">
    <text evidence="7">The sequence shown here is derived from an EMBL/GenBank/DDBJ whole genome shotgun (WGS) entry which is preliminary data.</text>
</comment>
<dbReference type="CDD" id="cd00609">
    <property type="entry name" value="AAT_like"/>
    <property type="match status" value="1"/>
</dbReference>
<gene>
    <name evidence="7" type="ORF">EDD54_0171</name>
</gene>
<feature type="domain" description="Aminotransferase class I/classII large" evidence="6">
    <location>
        <begin position="28"/>
        <end position="379"/>
    </location>
</feature>
<keyword evidence="3 7" id="KW-0032">Aminotransferase</keyword>
<evidence type="ECO:0000313" key="8">
    <source>
        <dbReference type="Proteomes" id="UP000294547"/>
    </source>
</evidence>
<dbReference type="InterPro" id="IPR015422">
    <property type="entry name" value="PyrdxlP-dep_Trfase_small"/>
</dbReference>
<dbReference type="PANTHER" id="PTHR43807:SF20">
    <property type="entry name" value="FI04487P"/>
    <property type="match status" value="1"/>
</dbReference>
<dbReference type="EMBL" id="SNXY01000006">
    <property type="protein sequence ID" value="TDP86301.1"/>
    <property type="molecule type" value="Genomic_DNA"/>
</dbReference>
<accession>A0A4R6RIC1</accession>
<reference evidence="7 8" key="1">
    <citation type="submission" date="2019-03" db="EMBL/GenBank/DDBJ databases">
        <title>Genomic Encyclopedia of Type Strains, Phase IV (KMG-IV): sequencing the most valuable type-strain genomes for metagenomic binning, comparative biology and taxonomic classification.</title>
        <authorList>
            <person name="Goeker M."/>
        </authorList>
    </citation>
    <scope>NUCLEOTIDE SEQUENCE [LARGE SCALE GENOMIC DNA]</scope>
    <source>
        <strain evidence="7 8">DSM 102969</strain>
    </source>
</reference>
<sequence>MKPTNPIFTGLPTTIFEVMSRLAVETGAINLGQGFPDVDGPEEIRRAAADALMAGPNQYPSMMGIPELRRAVAESNRRFHGLDVDWQSEVMVTSGATEAICDSILGLVSPGDEVVLIEPLYDCYLPIVRQAGGIPKLVRIAPPTWTIDPDQLAAAFSDRTKAIVINTPMNPAGKVFTEAELQLIADLCQKHDAYVIADEVYEHLVYDGRRHLSPMALPGMRERVVRIGSAGKTFSLTAWKIGYVTAPPHLLAPIAKVHQFVTFTTPPDLQAAVARGLRLGDDYYEGFAAGLAAKRDRLSAGLADLGFEVLPSAGTYFVTTDVGPLGIADDREACLTMTREAGVAAVPVSAFYASDPPTNYIRFCFCKRDEVLDEALERLGRWLKTGRKSAATG</sequence>
<dbReference type="SUPFAM" id="SSF53383">
    <property type="entry name" value="PLP-dependent transferases"/>
    <property type="match status" value="1"/>
</dbReference>
<evidence type="ECO:0000256" key="4">
    <source>
        <dbReference type="ARBA" id="ARBA00022679"/>
    </source>
</evidence>